<keyword evidence="2" id="KW-1133">Transmembrane helix</keyword>
<dbReference type="Proteomes" id="UP000030889">
    <property type="component" value="Unassembled WGS sequence"/>
</dbReference>
<organism evidence="3 4">
    <name type="scientific">Alistipes inops</name>
    <dbReference type="NCBI Taxonomy" id="1501391"/>
    <lineage>
        <taxon>Bacteria</taxon>
        <taxon>Pseudomonadati</taxon>
        <taxon>Bacteroidota</taxon>
        <taxon>Bacteroidia</taxon>
        <taxon>Bacteroidales</taxon>
        <taxon>Rikenellaceae</taxon>
        <taxon>Alistipes</taxon>
    </lineage>
</organism>
<evidence type="ECO:0000313" key="3">
    <source>
        <dbReference type="EMBL" id="KHE41128.1"/>
    </source>
</evidence>
<name>A0ABR4YH81_9BACT</name>
<comment type="caution">
    <text evidence="3">The sequence shown here is derived from an EMBL/GenBank/DDBJ whole genome shotgun (WGS) entry which is preliminary data.</text>
</comment>
<feature type="region of interest" description="Disordered" evidence="1">
    <location>
        <begin position="225"/>
        <end position="245"/>
    </location>
</feature>
<protein>
    <submittedName>
        <fullName evidence="3">Uncharacterized protein</fullName>
    </submittedName>
</protein>
<proteinExistence type="predicted"/>
<dbReference type="EMBL" id="JRGF01000014">
    <property type="protein sequence ID" value="KHE41128.1"/>
    <property type="molecule type" value="Genomic_DNA"/>
</dbReference>
<evidence type="ECO:0000313" key="4">
    <source>
        <dbReference type="Proteomes" id="UP000030889"/>
    </source>
</evidence>
<sequence length="245" mass="27910">MGKFLDKFRPGDYLRELSVVILGVAVTFAGSAMITNHTVRKNIKENMRLIKIELEKNVMKLHEAMDYIAADVHIGREMLSRDYRSIPPDTLRMYAHAISYLQPYSYTDDALEMLEASALMPDVRNKHLLLYIIRCYEAFGNFGSVMDFYNSKKRGALTYNDDKDYLVFRDGSVYDRWGLWLESDYMCEFLSVNGTIVDEEAIEAVLGEIQKVIDGIEEEYGVTDSGYDGMEEKPDGLLTEAGPAS</sequence>
<keyword evidence="2" id="KW-0472">Membrane</keyword>
<accession>A0ABR4YH81</accession>
<keyword evidence="4" id="KW-1185">Reference proteome</keyword>
<evidence type="ECO:0000256" key="1">
    <source>
        <dbReference type="SAM" id="MobiDB-lite"/>
    </source>
</evidence>
<dbReference type="RefSeq" id="WP_035474133.1">
    <property type="nucleotide sequence ID" value="NZ_JRGF01000014.1"/>
</dbReference>
<feature type="transmembrane region" description="Helical" evidence="2">
    <location>
        <begin position="20"/>
        <end position="39"/>
    </location>
</feature>
<gene>
    <name evidence="3" type="ORF">LG35_09185</name>
</gene>
<reference evidence="3 4" key="1">
    <citation type="submission" date="2014-09" db="EMBL/GenBank/DDBJ databases">
        <title>Alistipes sp. 627, sp. nov., a novel member of the family Rikenellaceae isolated from human faeces.</title>
        <authorList>
            <person name="Shkoporov A.N."/>
            <person name="Chaplin A.V."/>
            <person name="Motuzova O.V."/>
            <person name="Kafarskaia L.I."/>
            <person name="Khokhlova E.V."/>
            <person name="Efimov B.A."/>
        </authorList>
    </citation>
    <scope>NUCLEOTIDE SEQUENCE [LARGE SCALE GENOMIC DNA]</scope>
    <source>
        <strain evidence="3 4">627</strain>
    </source>
</reference>
<keyword evidence="2" id="KW-0812">Transmembrane</keyword>
<evidence type="ECO:0000256" key="2">
    <source>
        <dbReference type="SAM" id="Phobius"/>
    </source>
</evidence>